<accession>A0A017HV49</accession>
<evidence type="ECO:0000256" key="1">
    <source>
        <dbReference type="SAM" id="MobiDB-lite"/>
    </source>
</evidence>
<dbReference type="STRING" id="442562.Rumeso_00775"/>
<organism evidence="2 3">
    <name type="scientific">Rubellimicrobium mesophilum DSM 19309</name>
    <dbReference type="NCBI Taxonomy" id="442562"/>
    <lineage>
        <taxon>Bacteria</taxon>
        <taxon>Pseudomonadati</taxon>
        <taxon>Pseudomonadota</taxon>
        <taxon>Alphaproteobacteria</taxon>
        <taxon>Rhodobacterales</taxon>
        <taxon>Roseobacteraceae</taxon>
        <taxon>Rubellimicrobium</taxon>
    </lineage>
</organism>
<sequence length="176" mass="18044">MARSGFPSMTALLGLLAVAGYQNRDKIQGWLNQQRQGGMGGPGGQMSGQMGGFGGQMGGQTAGMPGGLGGLLGGLMGGGASGGLGGLLGGGLGELNQQMRRNGRGDVMDSWVGTGQNRQVEPHDLEAALGPDVLDDLTEATGLSRQEVLSRLSRELPQAVDQYTPQGRLPEPHEFG</sequence>
<evidence type="ECO:0008006" key="4">
    <source>
        <dbReference type="Google" id="ProtNLM"/>
    </source>
</evidence>
<reference evidence="2 3" key="1">
    <citation type="submission" date="2013-02" db="EMBL/GenBank/DDBJ databases">
        <authorList>
            <person name="Fiebig A."/>
            <person name="Goeker M."/>
            <person name="Klenk H.-P.P."/>
        </authorList>
    </citation>
    <scope>NUCLEOTIDE SEQUENCE [LARGE SCALE GENOMIC DNA]</scope>
    <source>
        <strain evidence="2 3">DSM 19309</strain>
    </source>
</reference>
<evidence type="ECO:0000313" key="2">
    <source>
        <dbReference type="EMBL" id="EYD77609.1"/>
    </source>
</evidence>
<proteinExistence type="predicted"/>
<dbReference type="HOGENOM" id="CLU_084747_0_1_5"/>
<dbReference type="EMBL" id="AOSK01000024">
    <property type="protein sequence ID" value="EYD77609.1"/>
    <property type="molecule type" value="Genomic_DNA"/>
</dbReference>
<keyword evidence="3" id="KW-1185">Reference proteome</keyword>
<evidence type="ECO:0000313" key="3">
    <source>
        <dbReference type="Proteomes" id="UP000019666"/>
    </source>
</evidence>
<feature type="region of interest" description="Disordered" evidence="1">
    <location>
        <begin position="154"/>
        <end position="176"/>
    </location>
</feature>
<gene>
    <name evidence="2" type="ORF">Rumeso_00775</name>
</gene>
<protein>
    <recommendedName>
        <fullName evidence="4">DUF937 domain-containing protein</fullName>
    </recommendedName>
</protein>
<dbReference type="RefSeq" id="WP_082484162.1">
    <property type="nucleotide sequence ID" value="NZ_KK088593.1"/>
</dbReference>
<name>A0A017HV49_9RHOB</name>
<dbReference type="Gene3D" id="1.10.10.690">
    <property type="entry name" value="YidB-like"/>
    <property type="match status" value="1"/>
</dbReference>
<dbReference type="Proteomes" id="UP000019666">
    <property type="component" value="Unassembled WGS sequence"/>
</dbReference>
<dbReference type="OrthoDB" id="4235777at2"/>
<dbReference type="PATRIC" id="fig|442562.3.peg.769"/>
<dbReference type="InterPro" id="IPR045372">
    <property type="entry name" value="YidB"/>
</dbReference>
<comment type="caution">
    <text evidence="2">The sequence shown here is derived from an EMBL/GenBank/DDBJ whole genome shotgun (WGS) entry which is preliminary data.</text>
</comment>
<dbReference type="AlphaFoldDB" id="A0A017HV49"/>
<dbReference type="Pfam" id="PF20159">
    <property type="entry name" value="YidB"/>
    <property type="match status" value="1"/>
</dbReference>
<dbReference type="SUPFAM" id="SSF140804">
    <property type="entry name" value="YidB-like"/>
    <property type="match status" value="1"/>
</dbReference>
<dbReference type="InterPro" id="IPR027405">
    <property type="entry name" value="YidB-like"/>
</dbReference>